<dbReference type="Proteomes" id="UP001597327">
    <property type="component" value="Unassembled WGS sequence"/>
</dbReference>
<dbReference type="InterPro" id="IPR050306">
    <property type="entry name" value="PfkB_Carbo_kinase"/>
</dbReference>
<keyword evidence="4 7" id="KW-0418">Kinase</keyword>
<feature type="domain" description="Carbohydrate kinase PfkB" evidence="6">
    <location>
        <begin position="2"/>
        <end position="303"/>
    </location>
</feature>
<proteinExistence type="inferred from homology"/>
<sequence>MLLCCGESLIDMIPAQGTEGEAAFSPLSGGAIFNTAIALGRLGKAAGLMTGLSSDLFGKQLEAALTESGVDTGYAIRSGRPTTLAFVSLKDGHATYVFYDENTAGRMIRPEDLPALGESVSTLYFGGISLAVEPCADTYAALLTREAATRVIMIDPNIRPGFIADEARYRGRLKAMIAQSDIVKVSDEDLTWMDAGPAPIEDKARALLAAGPSLVIVTRGKEGAIALTASGVSIEVAGRPVTVVDTVGAGDTFNAGVLASLSDQGLLTKDKVASLSPDALKAALELGAQVAAITVSRAGANPPWASELGA</sequence>
<comment type="similarity">
    <text evidence="1">Belongs to the carbohydrate kinase PfkB family.</text>
</comment>
<protein>
    <submittedName>
        <fullName evidence="7">Carbohydrate kinase</fullName>
        <ecNumber evidence="7">2.7.1.-</ecNumber>
    </submittedName>
</protein>
<evidence type="ECO:0000256" key="2">
    <source>
        <dbReference type="ARBA" id="ARBA00022679"/>
    </source>
</evidence>
<comment type="caution">
    <text evidence="7">The sequence shown here is derived from an EMBL/GenBank/DDBJ whole genome shotgun (WGS) entry which is preliminary data.</text>
</comment>
<dbReference type="RefSeq" id="WP_149892952.1">
    <property type="nucleotide sequence ID" value="NZ_JBHUFA010000004.1"/>
</dbReference>
<dbReference type="Pfam" id="PF00294">
    <property type="entry name" value="PfkB"/>
    <property type="match status" value="1"/>
</dbReference>
<dbReference type="EMBL" id="JBHUFA010000004">
    <property type="protein sequence ID" value="MFD1696142.1"/>
    <property type="molecule type" value="Genomic_DNA"/>
</dbReference>
<dbReference type="CDD" id="cd01167">
    <property type="entry name" value="bac_FRK"/>
    <property type="match status" value="1"/>
</dbReference>
<dbReference type="Gene3D" id="3.40.1190.20">
    <property type="match status" value="1"/>
</dbReference>
<dbReference type="GO" id="GO:0016301">
    <property type="term" value="F:kinase activity"/>
    <property type="evidence" value="ECO:0007669"/>
    <property type="project" value="UniProtKB-KW"/>
</dbReference>
<name>A0ABW4JX65_9HYPH</name>
<evidence type="ECO:0000313" key="8">
    <source>
        <dbReference type="Proteomes" id="UP001597327"/>
    </source>
</evidence>
<evidence type="ECO:0000256" key="4">
    <source>
        <dbReference type="ARBA" id="ARBA00022777"/>
    </source>
</evidence>
<dbReference type="InterPro" id="IPR029056">
    <property type="entry name" value="Ribokinase-like"/>
</dbReference>
<keyword evidence="5" id="KW-0067">ATP-binding</keyword>
<keyword evidence="2 7" id="KW-0808">Transferase</keyword>
<evidence type="ECO:0000259" key="6">
    <source>
        <dbReference type="Pfam" id="PF00294"/>
    </source>
</evidence>
<dbReference type="PANTHER" id="PTHR43085:SF1">
    <property type="entry name" value="PSEUDOURIDINE KINASE-RELATED"/>
    <property type="match status" value="1"/>
</dbReference>
<accession>A0ABW4JX65</accession>
<dbReference type="InterPro" id="IPR002173">
    <property type="entry name" value="Carboh/pur_kinase_PfkB_CS"/>
</dbReference>
<keyword evidence="3" id="KW-0547">Nucleotide-binding</keyword>
<dbReference type="InterPro" id="IPR011611">
    <property type="entry name" value="PfkB_dom"/>
</dbReference>
<dbReference type="EC" id="2.7.1.-" evidence="7"/>
<organism evidence="7 8">
    <name type="scientific">Roseibium aestuarii</name>
    <dbReference type="NCBI Taxonomy" id="2600299"/>
    <lineage>
        <taxon>Bacteria</taxon>
        <taxon>Pseudomonadati</taxon>
        <taxon>Pseudomonadota</taxon>
        <taxon>Alphaproteobacteria</taxon>
        <taxon>Hyphomicrobiales</taxon>
        <taxon>Stappiaceae</taxon>
        <taxon>Roseibium</taxon>
    </lineage>
</organism>
<reference evidence="8" key="1">
    <citation type="journal article" date="2019" name="Int. J. Syst. Evol. Microbiol.">
        <title>The Global Catalogue of Microorganisms (GCM) 10K type strain sequencing project: providing services to taxonomists for standard genome sequencing and annotation.</title>
        <authorList>
            <consortium name="The Broad Institute Genomics Platform"/>
            <consortium name="The Broad Institute Genome Sequencing Center for Infectious Disease"/>
            <person name="Wu L."/>
            <person name="Ma J."/>
        </authorList>
    </citation>
    <scope>NUCLEOTIDE SEQUENCE [LARGE SCALE GENOMIC DNA]</scope>
    <source>
        <strain evidence="8">JCM 3369</strain>
    </source>
</reference>
<gene>
    <name evidence="7" type="ORF">ACFSC7_11500</name>
</gene>
<keyword evidence="8" id="KW-1185">Reference proteome</keyword>
<dbReference type="SUPFAM" id="SSF53613">
    <property type="entry name" value="Ribokinase-like"/>
    <property type="match status" value="1"/>
</dbReference>
<dbReference type="PROSITE" id="PS00584">
    <property type="entry name" value="PFKB_KINASES_2"/>
    <property type="match status" value="1"/>
</dbReference>
<evidence type="ECO:0000256" key="3">
    <source>
        <dbReference type="ARBA" id="ARBA00022741"/>
    </source>
</evidence>
<evidence type="ECO:0000256" key="5">
    <source>
        <dbReference type="ARBA" id="ARBA00022840"/>
    </source>
</evidence>
<evidence type="ECO:0000256" key="1">
    <source>
        <dbReference type="ARBA" id="ARBA00010688"/>
    </source>
</evidence>
<evidence type="ECO:0000313" key="7">
    <source>
        <dbReference type="EMBL" id="MFD1696142.1"/>
    </source>
</evidence>
<dbReference type="PANTHER" id="PTHR43085">
    <property type="entry name" value="HEXOKINASE FAMILY MEMBER"/>
    <property type="match status" value="1"/>
</dbReference>